<dbReference type="Pfam" id="PF11072">
    <property type="entry name" value="DUF2859"/>
    <property type="match status" value="1"/>
</dbReference>
<accession>A0A7Y7XXN8</accession>
<proteinExistence type="predicted"/>
<dbReference type="EMBL" id="JACAQE010000002">
    <property type="protein sequence ID" value="NWC13906.1"/>
    <property type="molecule type" value="Genomic_DNA"/>
</dbReference>
<comment type="caution">
    <text evidence="1">The sequence shown here is derived from an EMBL/GenBank/DDBJ whole genome shotgun (WGS) entry which is preliminary data.</text>
</comment>
<protein>
    <submittedName>
        <fullName evidence="1">Integrating conjugative element protein</fullName>
    </submittedName>
</protein>
<dbReference type="Proteomes" id="UP000517547">
    <property type="component" value="Unassembled WGS sequence"/>
</dbReference>
<evidence type="ECO:0000313" key="1">
    <source>
        <dbReference type="EMBL" id="NWC13906.1"/>
    </source>
</evidence>
<dbReference type="AlphaFoldDB" id="A0A7Y7XXN8"/>
<dbReference type="InterPro" id="IPR021300">
    <property type="entry name" value="Integr_conj_element_PFL4695"/>
</dbReference>
<evidence type="ECO:0000313" key="2">
    <source>
        <dbReference type="Proteomes" id="UP000517547"/>
    </source>
</evidence>
<gene>
    <name evidence="1" type="ORF">HX845_09650</name>
</gene>
<reference evidence="1 2" key="1">
    <citation type="submission" date="2020-04" db="EMBL/GenBank/DDBJ databases">
        <title>Molecular characterization of pseudomonads from Agaricus bisporus reveal novel blotch 2 pathogens in Western Europe.</title>
        <authorList>
            <person name="Taparia T."/>
            <person name="Krijger M."/>
            <person name="Haynes E."/>
            <person name="Elpinstone J.G."/>
            <person name="Noble R."/>
            <person name="Van Der Wolf J."/>
        </authorList>
    </citation>
    <scope>NUCLEOTIDE SEQUENCE [LARGE SCALE GENOMIC DNA]</scope>
    <source>
        <strain evidence="1 2">IPO3738</strain>
    </source>
</reference>
<dbReference type="RefSeq" id="WP_017127496.1">
    <property type="nucleotide sequence ID" value="NZ_JACAQE010000002.1"/>
</dbReference>
<sequence>MKSPHLVSAMALLLAHGTQAGLKVVEDLGADSALPYYRSLNPSPSALSAKAMALPPVRLAAYGEADMLPVQSESLVPGHIDPRVHHVPGLQPVFLVGDDELSRRWLQQRAAVLRDLGAVGLVVSVQRLQALAELRQLGAGLTMVPAAADDLARRLGLEHYPVLVTATGIEQ</sequence>
<dbReference type="NCBIfam" id="TIGR03765">
    <property type="entry name" value="ICE_PFL_4695"/>
    <property type="match status" value="1"/>
</dbReference>
<name>A0A7Y7XXN8_9PSED</name>
<organism evidence="1 2">
    <name type="scientific">Pseudomonas gingeri</name>
    <dbReference type="NCBI Taxonomy" id="117681"/>
    <lineage>
        <taxon>Bacteria</taxon>
        <taxon>Pseudomonadati</taxon>
        <taxon>Pseudomonadota</taxon>
        <taxon>Gammaproteobacteria</taxon>
        <taxon>Pseudomonadales</taxon>
        <taxon>Pseudomonadaceae</taxon>
        <taxon>Pseudomonas</taxon>
    </lineage>
</organism>